<keyword evidence="1" id="KW-1133">Transmembrane helix</keyword>
<proteinExistence type="predicted"/>
<sequence length="53" mass="5973">MNEASIVIFMIIAGALWAVMSYSVGFREGQRQGYTRGRAVSRHISQLNEKVEN</sequence>
<protein>
    <submittedName>
        <fullName evidence="2">Uncharacterized protein</fullName>
    </submittedName>
</protein>
<feature type="transmembrane region" description="Helical" evidence="1">
    <location>
        <begin position="6"/>
        <end position="26"/>
    </location>
</feature>
<keyword evidence="1" id="KW-0812">Transmembrane</keyword>
<dbReference type="EMBL" id="LR796536">
    <property type="protein sequence ID" value="CAB4150021.1"/>
    <property type="molecule type" value="Genomic_DNA"/>
</dbReference>
<organism evidence="2">
    <name type="scientific">uncultured Caudovirales phage</name>
    <dbReference type="NCBI Taxonomy" id="2100421"/>
    <lineage>
        <taxon>Viruses</taxon>
        <taxon>Duplodnaviria</taxon>
        <taxon>Heunggongvirae</taxon>
        <taxon>Uroviricota</taxon>
        <taxon>Caudoviricetes</taxon>
        <taxon>Peduoviridae</taxon>
        <taxon>Maltschvirus</taxon>
        <taxon>Maltschvirus maltsch</taxon>
    </lineage>
</organism>
<evidence type="ECO:0000256" key="1">
    <source>
        <dbReference type="SAM" id="Phobius"/>
    </source>
</evidence>
<evidence type="ECO:0000313" key="2">
    <source>
        <dbReference type="EMBL" id="CAB4150021.1"/>
    </source>
</evidence>
<gene>
    <name evidence="2" type="ORF">UFOVP560_19</name>
</gene>
<keyword evidence="1" id="KW-0472">Membrane</keyword>
<reference evidence="2" key="1">
    <citation type="submission" date="2020-04" db="EMBL/GenBank/DDBJ databases">
        <authorList>
            <person name="Chiriac C."/>
            <person name="Salcher M."/>
            <person name="Ghai R."/>
            <person name="Kavagutti S V."/>
        </authorList>
    </citation>
    <scope>NUCLEOTIDE SEQUENCE</scope>
</reference>
<accession>A0A6J5MVN2</accession>
<name>A0A6J5MVN2_9CAUD</name>